<evidence type="ECO:0000313" key="14">
    <source>
        <dbReference type="EMBL" id="KAK9916527.1"/>
    </source>
</evidence>
<evidence type="ECO:0000256" key="1">
    <source>
        <dbReference type="ARBA" id="ARBA00004718"/>
    </source>
</evidence>
<dbReference type="Gene3D" id="1.10.10.520">
    <property type="entry name" value="Ubiquitin activating enzymes (Uba3). Chain: B, domain 2"/>
    <property type="match status" value="1"/>
</dbReference>
<evidence type="ECO:0000256" key="4">
    <source>
        <dbReference type="ARBA" id="ARBA00022741"/>
    </source>
</evidence>
<dbReference type="Gene3D" id="3.50.50.80">
    <property type="entry name" value="Ubiquitin-activating enzyme E1, inactive adenylation domain, subdomain 1"/>
    <property type="match status" value="1"/>
</dbReference>
<feature type="compositionally biased region" description="Polar residues" evidence="10">
    <location>
        <begin position="635"/>
        <end position="646"/>
    </location>
</feature>
<protein>
    <recommendedName>
        <fullName evidence="8">SUMO-activating enzyme subunit</fullName>
    </recommendedName>
</protein>
<dbReference type="Gene3D" id="3.10.290.20">
    <property type="entry name" value="Ubiquitin-like 2 activating enzyme e1b. Chain: B, domain 3"/>
    <property type="match status" value="1"/>
</dbReference>
<evidence type="ECO:0000256" key="7">
    <source>
        <dbReference type="ARBA" id="ARBA00022840"/>
    </source>
</evidence>
<comment type="subunit">
    <text evidence="8">Heterodimer.</text>
</comment>
<keyword evidence="3 8" id="KW-0479">Metal-binding</keyword>
<feature type="compositionally biased region" description="Polar residues" evidence="10">
    <location>
        <begin position="281"/>
        <end position="294"/>
    </location>
</feature>
<dbReference type="InterPro" id="IPR030661">
    <property type="entry name" value="Uba2"/>
</dbReference>
<proteinExistence type="inferred from homology"/>
<feature type="region of interest" description="Disordered" evidence="10">
    <location>
        <begin position="281"/>
        <end position="302"/>
    </location>
</feature>
<comment type="similarity">
    <text evidence="2 8">Belongs to the ubiquitin-activating E1 family.</text>
</comment>
<dbReference type="Pfam" id="PF14732">
    <property type="entry name" value="UAE_UbL"/>
    <property type="match status" value="1"/>
</dbReference>
<evidence type="ECO:0000256" key="6">
    <source>
        <dbReference type="ARBA" id="ARBA00022833"/>
    </source>
</evidence>
<feature type="domain" description="THIF-type NAD/FAD binding fold" evidence="11">
    <location>
        <begin position="3"/>
        <end position="451"/>
    </location>
</feature>
<feature type="compositionally biased region" description="Basic and acidic residues" evidence="10">
    <location>
        <begin position="208"/>
        <end position="223"/>
    </location>
</feature>
<reference evidence="14 15" key="1">
    <citation type="journal article" date="2024" name="Nat. Commun.">
        <title>Phylogenomics reveals the evolutionary origins of lichenization in chlorophyte algae.</title>
        <authorList>
            <person name="Puginier C."/>
            <person name="Libourel C."/>
            <person name="Otte J."/>
            <person name="Skaloud P."/>
            <person name="Haon M."/>
            <person name="Grisel S."/>
            <person name="Petersen M."/>
            <person name="Berrin J.G."/>
            <person name="Delaux P.M."/>
            <person name="Dal Grande F."/>
            <person name="Keller J."/>
        </authorList>
    </citation>
    <scope>NUCLEOTIDE SEQUENCE [LARGE SCALE GENOMIC DNA]</scope>
    <source>
        <strain evidence="14 15">SAG 216-7</strain>
    </source>
</reference>
<dbReference type="InterPro" id="IPR045886">
    <property type="entry name" value="ThiF/MoeB/HesA"/>
</dbReference>
<dbReference type="InterPro" id="IPR023318">
    <property type="entry name" value="Ub_act_enz_dom_a_sf"/>
</dbReference>
<evidence type="ECO:0000256" key="10">
    <source>
        <dbReference type="SAM" id="MobiDB-lite"/>
    </source>
</evidence>
<dbReference type="SUPFAM" id="SSF69572">
    <property type="entry name" value="Activating enzymes of the ubiquitin-like proteins"/>
    <property type="match status" value="1"/>
</dbReference>
<dbReference type="InterPro" id="IPR042449">
    <property type="entry name" value="Ub-E1_IAD_1"/>
</dbReference>
<evidence type="ECO:0000259" key="12">
    <source>
        <dbReference type="Pfam" id="PF10585"/>
    </source>
</evidence>
<feature type="active site" description="Glycyl thioester intermediate" evidence="9">
    <location>
        <position position="173"/>
    </location>
</feature>
<keyword evidence="4 8" id="KW-0547">Nucleotide-binding</keyword>
<dbReference type="InterPro" id="IPR028077">
    <property type="entry name" value="UAE_UbL_dom"/>
</dbReference>
<dbReference type="PANTHER" id="PTHR10953:SF5">
    <property type="entry name" value="SUMO-ACTIVATING ENZYME SUBUNIT 2"/>
    <property type="match status" value="1"/>
</dbReference>
<dbReference type="PROSITE" id="PS00865">
    <property type="entry name" value="UBIQUITIN_ACTIVAT_2"/>
    <property type="match status" value="1"/>
</dbReference>
<evidence type="ECO:0000256" key="9">
    <source>
        <dbReference type="PROSITE-ProRule" id="PRU10132"/>
    </source>
</evidence>
<evidence type="ECO:0000256" key="5">
    <source>
        <dbReference type="ARBA" id="ARBA00022786"/>
    </source>
</evidence>
<evidence type="ECO:0000313" key="15">
    <source>
        <dbReference type="Proteomes" id="UP001491310"/>
    </source>
</evidence>
<evidence type="ECO:0000259" key="13">
    <source>
        <dbReference type="Pfam" id="PF14732"/>
    </source>
</evidence>
<dbReference type="Pfam" id="PF00899">
    <property type="entry name" value="ThiF"/>
    <property type="match status" value="1"/>
</dbReference>
<feature type="region of interest" description="Disordered" evidence="10">
    <location>
        <begin position="558"/>
        <end position="646"/>
    </location>
</feature>
<evidence type="ECO:0000256" key="2">
    <source>
        <dbReference type="ARBA" id="ARBA00005673"/>
    </source>
</evidence>
<evidence type="ECO:0000256" key="3">
    <source>
        <dbReference type="ARBA" id="ARBA00022723"/>
    </source>
</evidence>
<dbReference type="PANTHER" id="PTHR10953">
    <property type="entry name" value="UBIQUITIN-ACTIVATING ENZYME E1"/>
    <property type="match status" value="1"/>
</dbReference>
<dbReference type="InterPro" id="IPR019572">
    <property type="entry name" value="UBA_E1_SCCH"/>
</dbReference>
<dbReference type="InterPro" id="IPR035985">
    <property type="entry name" value="Ubiquitin-activating_enz"/>
</dbReference>
<dbReference type="InterPro" id="IPR033127">
    <property type="entry name" value="UBQ-activ_enz_E1_Cys_AS"/>
</dbReference>
<gene>
    <name evidence="14" type="ORF">WJX75_003754</name>
</gene>
<keyword evidence="5 8" id="KW-0833">Ubl conjugation pathway</keyword>
<dbReference type="PIRSF" id="PIRSF039133">
    <property type="entry name" value="SUMO_E1B"/>
    <property type="match status" value="1"/>
</dbReference>
<dbReference type="Pfam" id="PF10585">
    <property type="entry name" value="UBA_E1_SCCH"/>
    <property type="match status" value="1"/>
</dbReference>
<keyword evidence="7 8" id="KW-0067">ATP-binding</keyword>
<feature type="domain" description="Ubiquitin/SUMO-activating enzyme ubiquitin-like" evidence="13">
    <location>
        <begin position="461"/>
        <end position="554"/>
    </location>
</feature>
<keyword evidence="6 8" id="KW-0862">Zinc</keyword>
<feature type="compositionally biased region" description="Low complexity" evidence="10">
    <location>
        <begin position="581"/>
        <end position="593"/>
    </location>
</feature>
<dbReference type="InterPro" id="IPR000594">
    <property type="entry name" value="ThiF_NAD_FAD-bd"/>
</dbReference>
<name>A0ABR2YY15_9CHLO</name>
<accession>A0ABR2YY15</accession>
<dbReference type="PROSITE" id="PS51257">
    <property type="entry name" value="PROKAR_LIPOPROTEIN"/>
    <property type="match status" value="1"/>
</dbReference>
<sequence>MKEKIKSAKVLCVGAGGIGCELLKTLVLSGFEDIELIDMDTIETSNLNRQFLFRRKHVGESKAKVAADSVRAFRPNAKIVAHQGNVKESKFDKEFFQKFLLVLNGLDNVEARRHVNRLCLSAGIPLIESGTEGYLGQVTVHYRLKNAAGEATHVTECFECAPKQSRNKTYPVCTIRNTPDKPIHCIVWAKELLFARLFGRPDQVTDLDENKNKEGEGDGKEEGPSVFLRQDGESADAYAARIFKRVFTEDIENVLKMEDLWKNRDPPTPLRLDSILGQSSSAASDTHGAASNGTAAAHSNGGLQAAGDSACKALGLTDSHRVWNLRENAQVFLESIRQFLEGRPGEVGEAVFDKEDDLAVEFVTAASNLRAAAYGIPQQSLFNAKGIAGNIIHAIATTNAIVGGLIVIEAMKLLAGAPEHSKATFILKHITNPKMKRLLNAVSPGEPSPKCAACGTARLELVIDTHTTSLGQLIDKVLKKRLSLVEPTVRTDGGFEYEEGEGLDEDEVEANRGRLPLMLDALPGGGLGHGMTAHVEDQVQEFKVAIEITHKDDWDEEAHPEGFILGGSVPPSAPTANGDTSVAAGPSAPAAVSDGDDDDLIIVEAPTLAQQQRDAKGKQKRENEDEEAPRKRQRAVQQSDNVIELD</sequence>
<comment type="pathway">
    <text evidence="1 8">Protein modification; protein sumoylation.</text>
</comment>
<feature type="compositionally biased region" description="Basic and acidic residues" evidence="10">
    <location>
        <begin position="613"/>
        <end position="623"/>
    </location>
</feature>
<organism evidence="14 15">
    <name type="scientific">Coccomyxa subellipsoidea</name>
    <dbReference type="NCBI Taxonomy" id="248742"/>
    <lineage>
        <taxon>Eukaryota</taxon>
        <taxon>Viridiplantae</taxon>
        <taxon>Chlorophyta</taxon>
        <taxon>core chlorophytes</taxon>
        <taxon>Trebouxiophyceae</taxon>
        <taxon>Trebouxiophyceae incertae sedis</taxon>
        <taxon>Coccomyxaceae</taxon>
        <taxon>Coccomyxa</taxon>
    </lineage>
</organism>
<feature type="region of interest" description="Disordered" evidence="10">
    <location>
        <begin position="205"/>
        <end position="226"/>
    </location>
</feature>
<evidence type="ECO:0000256" key="8">
    <source>
        <dbReference type="PIRNR" id="PIRNR039133"/>
    </source>
</evidence>
<evidence type="ECO:0000259" key="11">
    <source>
        <dbReference type="Pfam" id="PF00899"/>
    </source>
</evidence>
<keyword evidence="15" id="KW-1185">Reference proteome</keyword>
<dbReference type="Proteomes" id="UP001491310">
    <property type="component" value="Unassembled WGS sequence"/>
</dbReference>
<dbReference type="EMBL" id="JALJOT010000003">
    <property type="protein sequence ID" value="KAK9916527.1"/>
    <property type="molecule type" value="Genomic_DNA"/>
</dbReference>
<comment type="caution">
    <text evidence="14">The sequence shown here is derived from an EMBL/GenBank/DDBJ whole genome shotgun (WGS) entry which is preliminary data.</text>
</comment>
<feature type="domain" description="Ubiquitin-activating enzyme SCCH" evidence="12">
    <location>
        <begin position="345"/>
        <end position="385"/>
    </location>
</feature>